<proteinExistence type="predicted"/>
<evidence type="ECO:0000313" key="2">
    <source>
        <dbReference type="Proteomes" id="UP001235849"/>
    </source>
</evidence>
<accession>A0ABT7B2U4</accession>
<protein>
    <submittedName>
        <fullName evidence="1">Uncharacterized protein</fullName>
    </submittedName>
</protein>
<reference evidence="1 2" key="1">
    <citation type="submission" date="2023-01" db="EMBL/GenBank/DDBJ databases">
        <title>Novel diversity within Roseofilum (Cyanobacteria; Desertifilaceae) from marine benthic mats with descriptions of four novel species.</title>
        <authorList>
            <person name="Wang Y."/>
            <person name="Berthold D.E."/>
            <person name="Hu J."/>
            <person name="Lefler F.W."/>
            <person name="Laughinghouse H.D. IV."/>
        </authorList>
    </citation>
    <scope>NUCLEOTIDE SEQUENCE [LARGE SCALE GENOMIC DNA]</scope>
    <source>
        <strain evidence="1 2">BLCC-M114</strain>
    </source>
</reference>
<evidence type="ECO:0000313" key="1">
    <source>
        <dbReference type="EMBL" id="MDJ1173450.1"/>
    </source>
</evidence>
<sequence>MSERLAIDSSINHEAKWLGKKGDDDFPYDAKKISRIEFNRSVSPIPLAELGDVSLPFIAKTKASIPGSGHGDAKVAETTSSNVRVHYWLDAGTKLTYNLKVWVID</sequence>
<dbReference type="EMBL" id="JAQOSO010000021">
    <property type="protein sequence ID" value="MDJ1173450.1"/>
    <property type="molecule type" value="Genomic_DNA"/>
</dbReference>
<gene>
    <name evidence="1" type="ORF">PMG25_05025</name>
</gene>
<comment type="caution">
    <text evidence="1">The sequence shown here is derived from an EMBL/GenBank/DDBJ whole genome shotgun (WGS) entry which is preliminary data.</text>
</comment>
<organism evidence="1 2">
    <name type="scientific">Roseofilum capinflatum BLCC-M114</name>
    <dbReference type="NCBI Taxonomy" id="3022440"/>
    <lineage>
        <taxon>Bacteria</taxon>
        <taxon>Bacillati</taxon>
        <taxon>Cyanobacteriota</taxon>
        <taxon>Cyanophyceae</taxon>
        <taxon>Desertifilales</taxon>
        <taxon>Desertifilaceae</taxon>
        <taxon>Roseofilum</taxon>
        <taxon>Roseofilum capinflatum</taxon>
    </lineage>
</organism>
<name>A0ABT7B2U4_9CYAN</name>
<dbReference type="RefSeq" id="WP_283765813.1">
    <property type="nucleotide sequence ID" value="NZ_JAQOSO010000021.1"/>
</dbReference>
<keyword evidence="2" id="KW-1185">Reference proteome</keyword>
<dbReference type="Proteomes" id="UP001235849">
    <property type="component" value="Unassembled WGS sequence"/>
</dbReference>